<dbReference type="EMBL" id="CP091508">
    <property type="protein sequence ID" value="UOO83117.1"/>
    <property type="molecule type" value="Genomic_DNA"/>
</dbReference>
<gene>
    <name evidence="1" type="ORF">LVJ83_06565</name>
</gene>
<sequence>MRQLDIKDLEIVTGAVGVPGAVFGAASGLASYAGNISTGPNEWDWVDAAMVVGVGAVAGAVTGPVGANRAVHAIGILGVGGVVAGGMQSVRTGTVTIGPVTSVPASAPDPAGNNYCDDGTDY</sequence>
<dbReference type="RefSeq" id="WP_244787478.1">
    <property type="nucleotide sequence ID" value="NZ_CP091508.1"/>
</dbReference>
<accession>A0ABY4DVR4</accession>
<proteinExistence type="predicted"/>
<name>A0ABY4DVR4_9NEIS</name>
<reference evidence="1 2" key="1">
    <citation type="journal article" date="2022" name="Res Sq">
        <title>Evolution of multicellular longitudinally dividing oral cavity symbionts (Neisseriaceae).</title>
        <authorList>
            <person name="Nyongesa S."/>
            <person name="Weber P."/>
            <person name="Bernet E."/>
            <person name="Pullido F."/>
            <person name="Nieckarz M."/>
            <person name="Delaby M."/>
            <person name="Nieves C."/>
            <person name="Viehboeck T."/>
            <person name="Krause N."/>
            <person name="Rivera-Millot A."/>
            <person name="Nakamura A."/>
            <person name="Vischer N."/>
            <person name="VanNieuwenhze M."/>
            <person name="Brun Y."/>
            <person name="Cava F."/>
            <person name="Bulgheresi S."/>
            <person name="Veyrier F."/>
        </authorList>
    </citation>
    <scope>NUCLEOTIDE SEQUENCE [LARGE SCALE GENOMIC DNA]</scope>
    <source>
        <strain evidence="1 2">CCUG 63373m</strain>
    </source>
</reference>
<keyword evidence="2" id="KW-1185">Reference proteome</keyword>
<evidence type="ECO:0000313" key="1">
    <source>
        <dbReference type="EMBL" id="UOO83117.1"/>
    </source>
</evidence>
<protein>
    <submittedName>
        <fullName evidence="1">Uncharacterized protein</fullName>
    </submittedName>
</protein>
<dbReference type="Proteomes" id="UP000829817">
    <property type="component" value="Chromosome"/>
</dbReference>
<evidence type="ECO:0000313" key="2">
    <source>
        <dbReference type="Proteomes" id="UP000829817"/>
    </source>
</evidence>
<organism evidence="1 2">
    <name type="scientific">Uruburuella testudinis</name>
    <dbReference type="NCBI Taxonomy" id="1282863"/>
    <lineage>
        <taxon>Bacteria</taxon>
        <taxon>Pseudomonadati</taxon>
        <taxon>Pseudomonadota</taxon>
        <taxon>Betaproteobacteria</taxon>
        <taxon>Neisseriales</taxon>
        <taxon>Neisseriaceae</taxon>
        <taxon>Uruburuella</taxon>
    </lineage>
</organism>